<dbReference type="Proteomes" id="UP000275267">
    <property type="component" value="Unassembled WGS sequence"/>
</dbReference>
<feature type="region of interest" description="Disordered" evidence="1">
    <location>
        <begin position="158"/>
        <end position="195"/>
    </location>
</feature>
<evidence type="ECO:0000313" key="2">
    <source>
        <dbReference type="EMBL" id="RLN12119.1"/>
    </source>
</evidence>
<feature type="region of interest" description="Disordered" evidence="1">
    <location>
        <begin position="46"/>
        <end position="98"/>
    </location>
</feature>
<comment type="caution">
    <text evidence="2">The sequence shown here is derived from an EMBL/GenBank/DDBJ whole genome shotgun (WGS) entry which is preliminary data.</text>
</comment>
<gene>
    <name evidence="2" type="ORF">C2845_PM09G23020</name>
</gene>
<feature type="compositionally biased region" description="Polar residues" evidence="1">
    <location>
        <begin position="86"/>
        <end position="95"/>
    </location>
</feature>
<feature type="region of interest" description="Disordered" evidence="1">
    <location>
        <begin position="1"/>
        <end position="26"/>
    </location>
</feature>
<reference evidence="3" key="1">
    <citation type="journal article" date="2019" name="Nat. Commun.">
        <title>The genome of broomcorn millet.</title>
        <authorList>
            <person name="Zou C."/>
            <person name="Miki D."/>
            <person name="Li D."/>
            <person name="Tang Q."/>
            <person name="Xiao L."/>
            <person name="Rajput S."/>
            <person name="Deng P."/>
            <person name="Jia W."/>
            <person name="Huang R."/>
            <person name="Zhang M."/>
            <person name="Sun Y."/>
            <person name="Hu J."/>
            <person name="Fu X."/>
            <person name="Schnable P.S."/>
            <person name="Li F."/>
            <person name="Zhang H."/>
            <person name="Feng B."/>
            <person name="Zhu X."/>
            <person name="Liu R."/>
            <person name="Schnable J.C."/>
            <person name="Zhu J.-K."/>
            <person name="Zhang H."/>
        </authorList>
    </citation>
    <scope>NUCLEOTIDE SEQUENCE [LARGE SCALE GENOMIC DNA]</scope>
</reference>
<dbReference type="EMBL" id="PQIB02000006">
    <property type="protein sequence ID" value="RLN12119.1"/>
    <property type="molecule type" value="Genomic_DNA"/>
</dbReference>
<feature type="compositionally biased region" description="Basic and acidic residues" evidence="1">
    <location>
        <begin position="183"/>
        <end position="195"/>
    </location>
</feature>
<keyword evidence="3" id="KW-1185">Reference proteome</keyword>
<sequence>MYRVSLQRWMVKPSSGSPPPPPPARALSTSCTVNLGGLRQYPYDCSLPRTGRSSSSTPTCIGRRSHRTMAASTLRQNRASKLARSSVPSTRASRNVRSRCSEISRATARVLPRVGAAERERLEVVPVLLLLQGVEHHRLHRAQPGEVGVAAREEELAPVGERARGGRQRAPRRLVDGPGVLEHQQRPPRREPGLAEDAAHAGEVLRPVALPHGLVRAAAPAHNVGRLEPLDAREVAAHALVVAGVLHERGLADLLRAHDGEHAQVRRAAAGWALQQEVDDALLLDVAPEHAPVHVQRRPHRPVNLPGVALHQQDELPHVVARQDLQILDDGGQPLRAVVTSAAPTQEQPRDAGRLRLVERRAQRERSLARRGGGGGGGASSVVTVVVVVALAVGVPDVVEVGHLEREAAALHAHGERLEVGEQLLVGDVAALGLLDHAADVAQQLLQPAPVRVPGAGRPKLSNRKEKMQLRISDSAAGTTTSLVKSMALNRHY</sequence>
<name>A0A3L6S0D1_PANMI</name>
<organism evidence="2 3">
    <name type="scientific">Panicum miliaceum</name>
    <name type="common">Proso millet</name>
    <name type="synonym">Broomcorn millet</name>
    <dbReference type="NCBI Taxonomy" id="4540"/>
    <lineage>
        <taxon>Eukaryota</taxon>
        <taxon>Viridiplantae</taxon>
        <taxon>Streptophyta</taxon>
        <taxon>Embryophyta</taxon>
        <taxon>Tracheophyta</taxon>
        <taxon>Spermatophyta</taxon>
        <taxon>Magnoliopsida</taxon>
        <taxon>Liliopsida</taxon>
        <taxon>Poales</taxon>
        <taxon>Poaceae</taxon>
        <taxon>PACMAD clade</taxon>
        <taxon>Panicoideae</taxon>
        <taxon>Panicodae</taxon>
        <taxon>Paniceae</taxon>
        <taxon>Panicinae</taxon>
        <taxon>Panicum</taxon>
        <taxon>Panicum sect. Panicum</taxon>
    </lineage>
</organism>
<accession>A0A3L6S0D1</accession>
<proteinExistence type="predicted"/>
<dbReference type="AlphaFoldDB" id="A0A3L6S0D1"/>
<evidence type="ECO:0000256" key="1">
    <source>
        <dbReference type="SAM" id="MobiDB-lite"/>
    </source>
</evidence>
<evidence type="ECO:0000313" key="3">
    <source>
        <dbReference type="Proteomes" id="UP000275267"/>
    </source>
</evidence>
<feature type="compositionally biased region" description="Polar residues" evidence="1">
    <location>
        <begin position="70"/>
        <end position="79"/>
    </location>
</feature>
<protein>
    <submittedName>
        <fullName evidence="2">Uncharacterized protein</fullName>
    </submittedName>
</protein>